<feature type="transmembrane region" description="Helical" evidence="1">
    <location>
        <begin position="70"/>
        <end position="90"/>
    </location>
</feature>
<evidence type="ECO:0000256" key="1">
    <source>
        <dbReference type="SAM" id="Phobius"/>
    </source>
</evidence>
<reference evidence="2 3" key="1">
    <citation type="submission" date="2021-01" db="EMBL/GenBank/DDBJ databases">
        <title>WGS of actinomycetes isolated from Thailand.</title>
        <authorList>
            <person name="Thawai C."/>
        </authorList>
    </citation>
    <scope>NUCLEOTIDE SEQUENCE [LARGE SCALE GENOMIC DNA]</scope>
    <source>
        <strain evidence="2 3">LPG 2</strain>
    </source>
</reference>
<protein>
    <submittedName>
        <fullName evidence="2">Uncharacterized protein</fullName>
    </submittedName>
</protein>
<feature type="transmembrane region" description="Helical" evidence="1">
    <location>
        <begin position="96"/>
        <end position="113"/>
    </location>
</feature>
<organism evidence="2 3">
    <name type="scientific">Nocardia acididurans</name>
    <dbReference type="NCBI Taxonomy" id="2802282"/>
    <lineage>
        <taxon>Bacteria</taxon>
        <taxon>Bacillati</taxon>
        <taxon>Actinomycetota</taxon>
        <taxon>Actinomycetes</taxon>
        <taxon>Mycobacteriales</taxon>
        <taxon>Nocardiaceae</taxon>
        <taxon>Nocardia</taxon>
    </lineage>
</organism>
<keyword evidence="1" id="KW-0812">Transmembrane</keyword>
<dbReference type="RefSeq" id="WP_201956100.1">
    <property type="nucleotide sequence ID" value="NZ_JAERRJ010000017.1"/>
</dbReference>
<proteinExistence type="predicted"/>
<evidence type="ECO:0000313" key="3">
    <source>
        <dbReference type="Proteomes" id="UP000602198"/>
    </source>
</evidence>
<gene>
    <name evidence="2" type="ORF">JK358_34295</name>
</gene>
<sequence>MTNPEFHGEQINPETNPLIAARLSQLASDLEGSEAACLAAQLVPVVPDGGIVGQKITPHVKKATSIRDSLRIWAPGLIATLVFLTVIAVFPVPGPLLVYGLAIVGFGWWHAAGRPGPIESIRMLTNTIRDAGTRIRAAVTCLAVRRSDHEARRTSTQGGGA</sequence>
<dbReference type="EMBL" id="JAERRJ010000017">
    <property type="protein sequence ID" value="MBL1079489.1"/>
    <property type="molecule type" value="Genomic_DNA"/>
</dbReference>
<keyword evidence="1" id="KW-1133">Transmembrane helix</keyword>
<dbReference type="Proteomes" id="UP000602198">
    <property type="component" value="Unassembled WGS sequence"/>
</dbReference>
<name>A0ABS1MGU7_9NOCA</name>
<accession>A0ABS1MGU7</accession>
<keyword evidence="1" id="KW-0472">Membrane</keyword>
<comment type="caution">
    <text evidence="2">The sequence shown here is derived from an EMBL/GenBank/DDBJ whole genome shotgun (WGS) entry which is preliminary data.</text>
</comment>
<evidence type="ECO:0000313" key="2">
    <source>
        <dbReference type="EMBL" id="MBL1079489.1"/>
    </source>
</evidence>
<keyword evidence="3" id="KW-1185">Reference proteome</keyword>